<keyword evidence="7" id="KW-0472">Membrane</keyword>
<accession>A0ABS4CG34</accession>
<evidence type="ECO:0000259" key="8">
    <source>
        <dbReference type="SMART" id="SM00382"/>
    </source>
</evidence>
<keyword evidence="4" id="KW-0410">Iron transport</keyword>
<comment type="subcellular location">
    <subcellularLocation>
        <location evidence="1">Cell membrane</location>
        <topology evidence="1">Peripheral membrane protein</topology>
    </subcellularLocation>
</comment>
<gene>
    <name evidence="9" type="ORF">I6N96_04450</name>
</gene>
<keyword evidence="10" id="KW-1185">Reference proteome</keyword>
<dbReference type="InterPro" id="IPR038729">
    <property type="entry name" value="Rad50/SbcC_AAA"/>
</dbReference>
<dbReference type="Proteomes" id="UP000673375">
    <property type="component" value="Unassembled WGS sequence"/>
</dbReference>
<dbReference type="InterPro" id="IPR027417">
    <property type="entry name" value="P-loop_NTPase"/>
</dbReference>
<dbReference type="InterPro" id="IPR051535">
    <property type="entry name" value="Siderophore_ABC-ATPase"/>
</dbReference>
<organism evidence="9 10">
    <name type="scientific">Enterococcus larvae</name>
    <dbReference type="NCBI Taxonomy" id="2794352"/>
    <lineage>
        <taxon>Bacteria</taxon>
        <taxon>Bacillati</taxon>
        <taxon>Bacillota</taxon>
        <taxon>Bacilli</taxon>
        <taxon>Lactobacillales</taxon>
        <taxon>Enterococcaceae</taxon>
        <taxon>Enterococcus</taxon>
    </lineage>
</organism>
<comment type="caution">
    <text evidence="9">The sequence shown here is derived from an EMBL/GenBank/DDBJ whole genome shotgun (WGS) entry which is preliminary data.</text>
</comment>
<sequence>MTNRNGYLQRVMYDPPIECGDFPFNLSILSDLDQLVFDQPITFFIGENGTGKSTIMELLAGLMGMNLEGGSRNQIFSTYEEGSGLIEACRPVRYPNHPRSNYFYRAESFYNLMTNLEETGSPVFDQSLHEYSRGESFYELLSKRFFGNGFYLLDEPETGLSLSTQLKVMVLLKELTEKNAQFIIATHSPILLFFPEAKIYEFTEESIRESKLEDTKLYQEWAMIFERKDYFFEKLFSE</sequence>
<keyword evidence="5" id="KW-0408">Iron</keyword>
<name>A0ABS4CG34_9ENTE</name>
<dbReference type="CDD" id="cd00267">
    <property type="entry name" value="ABC_ATPase"/>
    <property type="match status" value="1"/>
</dbReference>
<dbReference type="SMART" id="SM00382">
    <property type="entry name" value="AAA"/>
    <property type="match status" value="1"/>
</dbReference>
<evidence type="ECO:0000256" key="5">
    <source>
        <dbReference type="ARBA" id="ARBA00023004"/>
    </source>
</evidence>
<evidence type="ECO:0000256" key="4">
    <source>
        <dbReference type="ARBA" id="ARBA00022496"/>
    </source>
</evidence>
<proteinExistence type="predicted"/>
<evidence type="ECO:0000256" key="3">
    <source>
        <dbReference type="ARBA" id="ARBA00022475"/>
    </source>
</evidence>
<keyword evidence="6" id="KW-0406">Ion transport</keyword>
<keyword evidence="2" id="KW-0813">Transport</keyword>
<dbReference type="InterPro" id="IPR003593">
    <property type="entry name" value="AAA+_ATPase"/>
</dbReference>
<evidence type="ECO:0000313" key="9">
    <source>
        <dbReference type="EMBL" id="MBP1045516.1"/>
    </source>
</evidence>
<reference evidence="9 10" key="1">
    <citation type="submission" date="2020-12" db="EMBL/GenBank/DDBJ databases">
        <title>Vagococcus allomyrinae sp. nov. and Enterococcus lavae sp. nov., isolated from the larvae of Allomyrina dichotoma.</title>
        <authorList>
            <person name="Lee S.D."/>
        </authorList>
    </citation>
    <scope>NUCLEOTIDE SEQUENCE [LARGE SCALE GENOMIC DNA]</scope>
    <source>
        <strain evidence="9 10">BWM-S5</strain>
    </source>
</reference>
<evidence type="ECO:0000256" key="6">
    <source>
        <dbReference type="ARBA" id="ARBA00023065"/>
    </source>
</evidence>
<dbReference type="PANTHER" id="PTHR42771:SF2">
    <property type="entry name" value="IRON(3+)-HYDROXAMATE IMPORT ATP-BINDING PROTEIN FHUC"/>
    <property type="match status" value="1"/>
</dbReference>
<dbReference type="EMBL" id="JAEDXU010000002">
    <property type="protein sequence ID" value="MBP1045516.1"/>
    <property type="molecule type" value="Genomic_DNA"/>
</dbReference>
<evidence type="ECO:0000256" key="1">
    <source>
        <dbReference type="ARBA" id="ARBA00004202"/>
    </source>
</evidence>
<evidence type="ECO:0000256" key="2">
    <source>
        <dbReference type="ARBA" id="ARBA00022448"/>
    </source>
</evidence>
<keyword evidence="3" id="KW-1003">Cell membrane</keyword>
<dbReference type="RefSeq" id="WP_209556312.1">
    <property type="nucleotide sequence ID" value="NZ_JAEDXU010000002.1"/>
</dbReference>
<evidence type="ECO:0000313" key="10">
    <source>
        <dbReference type="Proteomes" id="UP000673375"/>
    </source>
</evidence>
<dbReference type="PANTHER" id="PTHR42771">
    <property type="entry name" value="IRON(3+)-HYDROXAMATE IMPORT ATP-BINDING PROTEIN FHUC"/>
    <property type="match status" value="1"/>
</dbReference>
<dbReference type="Pfam" id="PF13304">
    <property type="entry name" value="AAA_21"/>
    <property type="match status" value="1"/>
</dbReference>
<dbReference type="Pfam" id="PF13476">
    <property type="entry name" value="AAA_23"/>
    <property type="match status" value="1"/>
</dbReference>
<feature type="domain" description="AAA+ ATPase" evidence="8">
    <location>
        <begin position="38"/>
        <end position="205"/>
    </location>
</feature>
<dbReference type="InterPro" id="IPR003959">
    <property type="entry name" value="ATPase_AAA_core"/>
</dbReference>
<evidence type="ECO:0000256" key="7">
    <source>
        <dbReference type="ARBA" id="ARBA00023136"/>
    </source>
</evidence>
<protein>
    <submittedName>
        <fullName evidence="9">AAA family ATPase</fullName>
    </submittedName>
</protein>
<dbReference type="SUPFAM" id="SSF52540">
    <property type="entry name" value="P-loop containing nucleoside triphosphate hydrolases"/>
    <property type="match status" value="1"/>
</dbReference>
<dbReference type="Gene3D" id="3.40.50.300">
    <property type="entry name" value="P-loop containing nucleotide triphosphate hydrolases"/>
    <property type="match status" value="2"/>
</dbReference>